<organism evidence="2 5">
    <name type="scientific">Adineta steineri</name>
    <dbReference type="NCBI Taxonomy" id="433720"/>
    <lineage>
        <taxon>Eukaryota</taxon>
        <taxon>Metazoa</taxon>
        <taxon>Spiralia</taxon>
        <taxon>Gnathifera</taxon>
        <taxon>Rotifera</taxon>
        <taxon>Eurotatoria</taxon>
        <taxon>Bdelloidea</taxon>
        <taxon>Adinetida</taxon>
        <taxon>Adinetidae</taxon>
        <taxon>Adineta</taxon>
    </lineage>
</organism>
<dbReference type="EMBL" id="CAJNOI010000015">
    <property type="protein sequence ID" value="CAF0808606.1"/>
    <property type="molecule type" value="Genomic_DNA"/>
</dbReference>
<comment type="caution">
    <text evidence="2">The sequence shown here is derived from an EMBL/GenBank/DDBJ whole genome shotgun (WGS) entry which is preliminary data.</text>
</comment>
<dbReference type="Proteomes" id="UP000663832">
    <property type="component" value="Unassembled WGS sequence"/>
</dbReference>
<proteinExistence type="predicted"/>
<dbReference type="AlphaFoldDB" id="A0A813TBY3"/>
<keyword evidence="4" id="KW-1185">Reference proteome</keyword>
<feature type="region of interest" description="Disordered" evidence="1">
    <location>
        <begin position="1"/>
        <end position="28"/>
    </location>
</feature>
<feature type="compositionally biased region" description="Pro residues" evidence="1">
    <location>
        <begin position="503"/>
        <end position="512"/>
    </location>
</feature>
<name>A0A813TBY3_9BILA</name>
<feature type="region of interest" description="Disordered" evidence="1">
    <location>
        <begin position="461"/>
        <end position="483"/>
    </location>
</feature>
<feature type="compositionally biased region" description="Polar residues" evidence="1">
    <location>
        <begin position="161"/>
        <end position="197"/>
    </location>
</feature>
<dbReference type="OrthoDB" id="10025740at2759"/>
<feature type="compositionally biased region" description="Low complexity" evidence="1">
    <location>
        <begin position="14"/>
        <end position="28"/>
    </location>
</feature>
<feature type="compositionally biased region" description="Basic residues" evidence="1">
    <location>
        <begin position="464"/>
        <end position="483"/>
    </location>
</feature>
<sequence length="664" mass="74913">MPVTSFVKPTTPINTAPPSNTTNGTNTTTTATTTATAVQSGPYTKAQFLNTMEGSRSVKNIKEIETLLKDYPAALELYRTKKYKVKVKYEADVERVILVEKRSSKNASNNATKTNDIQSNKQSIPDLANDVNKTKEDVKKVKDVEQPRSRPHSKDRIMPATSATSATENNDLVQTTATSSNHMISNNTQSKVDQQRISSKEREPLASSHSKPDQQSSSIRDRSHDSRSNGSHIKHKGRKSSRDYPTALVPYVPNANPAANMWPHSRALQPYYNNPMFQRQQYQSNYFMPSSIIPQQNPMYQQPYYYPQRTAYPLVYQQQSMYQTTPQLKSAGNITNQPMHTAHHYHASSRTMYNAHRGAALPPSFHTFHPAHQHYQTPQAVTYQPQMPAQWPTQWPAAAVAPQPGPVGPVMNNNHNAHLDARRNSKNRAHSVDTGHRGSYPLQNYIHPQQQQAAAAAAAVIEQHHHHHHHHRHHPQHPQHPQRPHVVDVSAKIVAPTIEIPKQPYPQPPPPQQQQQQQQQHIPSKDAIAPVNLDNYGEKLTIRQLNEIFIQMDQSGRLPYNTIPAILQRFSISLTENDLLAAAQELKYNVAEPISARRLVHVLVKLGKIAKSNNQQKLQQQQSLGSPSMLPEDREVTDIMTQQRRAAGAASTHIHSSVYPNYWY</sequence>
<feature type="compositionally biased region" description="Polar residues" evidence="1">
    <location>
        <begin position="105"/>
        <end position="123"/>
    </location>
</feature>
<evidence type="ECO:0000313" key="5">
    <source>
        <dbReference type="Proteomes" id="UP000663877"/>
    </source>
</evidence>
<protein>
    <submittedName>
        <fullName evidence="2">Uncharacterized protein</fullName>
    </submittedName>
</protein>
<evidence type="ECO:0000313" key="2">
    <source>
        <dbReference type="EMBL" id="CAF0808606.1"/>
    </source>
</evidence>
<dbReference type="EMBL" id="CAJNOM010000052">
    <property type="protein sequence ID" value="CAF0928349.1"/>
    <property type="molecule type" value="Genomic_DNA"/>
</dbReference>
<dbReference type="Proteomes" id="UP000663877">
    <property type="component" value="Unassembled WGS sequence"/>
</dbReference>
<feature type="region of interest" description="Disordered" evidence="1">
    <location>
        <begin position="500"/>
        <end position="523"/>
    </location>
</feature>
<gene>
    <name evidence="2" type="ORF">BJG266_LOCUS5605</name>
    <name evidence="3" type="ORF">QVE165_LOCUS10952</name>
</gene>
<reference evidence="2" key="1">
    <citation type="submission" date="2021-02" db="EMBL/GenBank/DDBJ databases">
        <authorList>
            <person name="Nowell W R."/>
        </authorList>
    </citation>
    <scope>NUCLEOTIDE SEQUENCE</scope>
</reference>
<feature type="compositionally biased region" description="Low complexity" evidence="1">
    <location>
        <begin position="207"/>
        <end position="218"/>
    </location>
</feature>
<accession>A0A813TBY3</accession>
<evidence type="ECO:0000313" key="4">
    <source>
        <dbReference type="Proteomes" id="UP000663832"/>
    </source>
</evidence>
<feature type="region of interest" description="Disordered" evidence="1">
    <location>
        <begin position="105"/>
        <end position="246"/>
    </location>
</feature>
<evidence type="ECO:0000313" key="3">
    <source>
        <dbReference type="EMBL" id="CAF0928349.1"/>
    </source>
</evidence>
<evidence type="ECO:0000256" key="1">
    <source>
        <dbReference type="SAM" id="MobiDB-lite"/>
    </source>
</evidence>
<feature type="compositionally biased region" description="Basic and acidic residues" evidence="1">
    <location>
        <begin position="132"/>
        <end position="157"/>
    </location>
</feature>